<accession>I6ZF32</accession>
<protein>
    <submittedName>
        <fullName evidence="2">Uncharacterized protein</fullName>
    </submittedName>
</protein>
<sequence length="249" mass="27064">MSLGILTLKIGLVTTVVGTSIATPILLNRGSSEINSDQVTGNSESQVNVARVGVAEDSLSVTSPRGVEGDSVALETSSGLRSEMPSSTIQVEDFDKKCFVVPADSESGRDIELLTCYDPKNILRKDVGISDGDELESVFHLYDRSKPNNPVKIDGSLEWNPSAKQLTVRLIKKGDFSSEYTFKVTGDYWGGISDTSKNLMEQDECVIYKATLKDSRTNSTHLLTCGDASSDYQPEDPKGIPLTDWTKND</sequence>
<evidence type="ECO:0000313" key="2">
    <source>
        <dbReference type="EMBL" id="AFN65227.1"/>
    </source>
</evidence>
<dbReference type="RefSeq" id="WP_014849937.1">
    <property type="nucleotide sequence ID" value="NC_018149.1"/>
</dbReference>
<reference evidence="2 3" key="1">
    <citation type="journal article" date="2012" name="J. Bacteriol.">
        <title>Complete genome sequence of Mycoplasma wenyonii strain Massachusetts.</title>
        <authorList>
            <person name="Dos Santos A.P."/>
            <person name="Guimaraes A.M."/>
            <person name="do Nascimento N.C."/>
            <person name="Sanmiguel P.J."/>
            <person name="Messick J.B."/>
        </authorList>
    </citation>
    <scope>NUCLEOTIDE SEQUENCE [LARGE SCALE GENOMIC DNA]</scope>
    <source>
        <strain evidence="2 3">Massachusetts</strain>
    </source>
</reference>
<feature type="region of interest" description="Disordered" evidence="1">
    <location>
        <begin position="227"/>
        <end position="249"/>
    </location>
</feature>
<keyword evidence="3" id="KW-1185">Reference proteome</keyword>
<dbReference type="Proteomes" id="UP000009005">
    <property type="component" value="Chromosome"/>
</dbReference>
<evidence type="ECO:0000256" key="1">
    <source>
        <dbReference type="SAM" id="MobiDB-lite"/>
    </source>
</evidence>
<dbReference type="AlphaFoldDB" id="I6ZF32"/>
<dbReference type="EMBL" id="CP003703">
    <property type="protein sequence ID" value="AFN65227.1"/>
    <property type="molecule type" value="Genomic_DNA"/>
</dbReference>
<dbReference type="OrthoDB" id="402401at2"/>
<gene>
    <name evidence="2" type="ordered locus">WEN_02200</name>
</gene>
<organism evidence="2 3">
    <name type="scientific">Mycoplasma wenyonii (strain Massachusetts)</name>
    <name type="common">Eperythrozoon wenyonii</name>
    <dbReference type="NCBI Taxonomy" id="1197325"/>
    <lineage>
        <taxon>Bacteria</taxon>
        <taxon>Bacillati</taxon>
        <taxon>Mycoplasmatota</taxon>
        <taxon>Mollicutes</taxon>
        <taxon>Mycoplasmataceae</taxon>
        <taxon>Mycoplasma</taxon>
    </lineage>
</organism>
<evidence type="ECO:0000313" key="3">
    <source>
        <dbReference type="Proteomes" id="UP000009005"/>
    </source>
</evidence>
<dbReference type="KEGG" id="mwe:WEN_02200"/>
<dbReference type="STRING" id="1197325.WEN_02200"/>
<dbReference type="HOGENOM" id="CLU_1155432_0_0_14"/>
<proteinExistence type="predicted"/>
<dbReference type="PATRIC" id="fig|1197325.3.peg.473"/>
<name>I6ZF32_MYCWM</name>